<evidence type="ECO:0000259" key="1">
    <source>
        <dbReference type="Pfam" id="PF01872"/>
    </source>
</evidence>
<dbReference type="GO" id="GO:0008703">
    <property type="term" value="F:5-amino-6-(5-phosphoribosylamino)uracil reductase activity"/>
    <property type="evidence" value="ECO:0007669"/>
    <property type="project" value="InterPro"/>
</dbReference>
<dbReference type="Pfam" id="PF01872">
    <property type="entry name" value="RibD_C"/>
    <property type="match status" value="1"/>
</dbReference>
<organism evidence="2 3">
    <name type="scientific">Chryseobacterium arthrosphaerae</name>
    <dbReference type="NCBI Taxonomy" id="651561"/>
    <lineage>
        <taxon>Bacteria</taxon>
        <taxon>Pseudomonadati</taxon>
        <taxon>Bacteroidota</taxon>
        <taxon>Flavobacteriia</taxon>
        <taxon>Flavobacteriales</taxon>
        <taxon>Weeksellaceae</taxon>
        <taxon>Chryseobacterium group</taxon>
        <taxon>Chryseobacterium</taxon>
    </lineage>
</organism>
<dbReference type="RefSeq" id="WP_065399302.1">
    <property type="nucleotide sequence ID" value="NZ_MAYG01000001.1"/>
</dbReference>
<dbReference type="OrthoDB" id="195113at2"/>
<accession>A0A1B8ZUR5</accession>
<dbReference type="InterPro" id="IPR002734">
    <property type="entry name" value="RibDG_C"/>
</dbReference>
<name>A0A1B8ZUR5_9FLAO</name>
<evidence type="ECO:0000313" key="2">
    <source>
        <dbReference type="EMBL" id="OCA75333.1"/>
    </source>
</evidence>
<evidence type="ECO:0000313" key="3">
    <source>
        <dbReference type="Proteomes" id="UP000093432"/>
    </source>
</evidence>
<dbReference type="PANTHER" id="PTHR38011:SF11">
    <property type="entry name" value="2,5-DIAMINO-6-RIBOSYLAMINO-4(3H)-PYRIMIDINONE 5'-PHOSPHATE REDUCTASE"/>
    <property type="match status" value="1"/>
</dbReference>
<proteinExistence type="predicted"/>
<dbReference type="PANTHER" id="PTHR38011">
    <property type="entry name" value="DIHYDROFOLATE REDUCTASE FAMILY PROTEIN (AFU_ORTHOLOGUE AFUA_8G06820)"/>
    <property type="match status" value="1"/>
</dbReference>
<dbReference type="InterPro" id="IPR024072">
    <property type="entry name" value="DHFR-like_dom_sf"/>
</dbReference>
<dbReference type="Proteomes" id="UP000093432">
    <property type="component" value="Unassembled WGS sequence"/>
</dbReference>
<feature type="domain" description="Bacterial bifunctional deaminase-reductase C-terminal" evidence="1">
    <location>
        <begin position="3"/>
        <end position="173"/>
    </location>
</feature>
<dbReference type="Gene3D" id="3.40.430.10">
    <property type="entry name" value="Dihydrofolate Reductase, subunit A"/>
    <property type="match status" value="1"/>
</dbReference>
<dbReference type="STRING" id="651561.BBI00_13770"/>
<sequence>MKKVILDLATTLDGFIEGPNGEIDWCIMDDDMDFDGFISGIDTIFYGRVSYDAWGNYQPDENAASGEKEFWNTIHSKNKFVFSTQHRQDENATFIHSDLTDKVAEIKKKDGKDIWLYGGASLIKTFIDNNLIDVYRISVHPVVLGKGKPLFEDMKERLNLKLVKTNVFKSGVVQLIYHPSGNISAET</sequence>
<reference evidence="3" key="1">
    <citation type="submission" date="2016-07" db="EMBL/GenBank/DDBJ databases">
        <authorList>
            <person name="Florea S."/>
            <person name="Webb J.S."/>
            <person name="Jaromczyk J."/>
            <person name="Schardl C.L."/>
        </authorList>
    </citation>
    <scope>NUCLEOTIDE SEQUENCE [LARGE SCALE GENOMIC DNA]</scope>
    <source>
        <strain evidence="3">CC-VM-7</strain>
    </source>
</reference>
<dbReference type="SUPFAM" id="SSF53597">
    <property type="entry name" value="Dihydrofolate reductase-like"/>
    <property type="match status" value="1"/>
</dbReference>
<dbReference type="AlphaFoldDB" id="A0A1B8ZUR5"/>
<dbReference type="EMBL" id="MAYG01000001">
    <property type="protein sequence ID" value="OCA75333.1"/>
    <property type="molecule type" value="Genomic_DNA"/>
</dbReference>
<gene>
    <name evidence="2" type="ORF">BBI00_13770</name>
</gene>
<protein>
    <recommendedName>
        <fullName evidence="1">Bacterial bifunctional deaminase-reductase C-terminal domain-containing protein</fullName>
    </recommendedName>
</protein>
<dbReference type="GO" id="GO:0009231">
    <property type="term" value="P:riboflavin biosynthetic process"/>
    <property type="evidence" value="ECO:0007669"/>
    <property type="project" value="InterPro"/>
</dbReference>
<comment type="caution">
    <text evidence="2">The sequence shown here is derived from an EMBL/GenBank/DDBJ whole genome shotgun (WGS) entry which is preliminary data.</text>
</comment>
<dbReference type="InterPro" id="IPR050765">
    <property type="entry name" value="Riboflavin_Biosynth_HTPR"/>
</dbReference>